<feature type="binding site" evidence="9">
    <location>
        <position position="305"/>
    </location>
    <ligand>
        <name>ATP</name>
        <dbReference type="ChEBI" id="CHEBI:30616"/>
    </ligand>
</feature>
<dbReference type="SUPFAM" id="SSF56235">
    <property type="entry name" value="N-terminal nucleophile aminohydrolases (Ntn hydrolases)"/>
    <property type="match status" value="1"/>
</dbReference>
<dbReference type="OrthoDB" id="9763290at2"/>
<dbReference type="Gene3D" id="3.60.20.10">
    <property type="entry name" value="Glutamine Phosphoribosylpyrophosphate, subunit 1, domain 1"/>
    <property type="match status" value="1"/>
</dbReference>
<dbReference type="InterPro" id="IPR033738">
    <property type="entry name" value="AsnB_N"/>
</dbReference>
<dbReference type="InterPro" id="IPR017932">
    <property type="entry name" value="GATase_2_dom"/>
</dbReference>
<evidence type="ECO:0000256" key="3">
    <source>
        <dbReference type="ARBA" id="ARBA00012737"/>
    </source>
</evidence>
<accession>A0A1H0IBY1</accession>
<protein>
    <recommendedName>
        <fullName evidence="3">asparagine synthase (glutamine-hydrolyzing)</fullName>
        <ecNumber evidence="3">6.3.5.4</ecNumber>
    </recommendedName>
</protein>
<proteinExistence type="inferred from homology"/>
<dbReference type="STRING" id="416873.SAMN04487951_11934"/>
<keyword evidence="5 9" id="KW-0067">ATP-binding</keyword>
<comment type="pathway">
    <text evidence="1">Amino-acid biosynthesis; L-asparagine biosynthesis; L-asparagine from L-aspartate (L-Gln route): step 1/1.</text>
</comment>
<dbReference type="InterPro" id="IPR029055">
    <property type="entry name" value="Ntn_hydrolases_N"/>
</dbReference>
<evidence type="ECO:0000256" key="10">
    <source>
        <dbReference type="PIRSR" id="PIRSR001589-3"/>
    </source>
</evidence>
<dbReference type="InterPro" id="IPR051786">
    <property type="entry name" value="ASN_synthetase/amidase"/>
</dbReference>
<keyword evidence="6 8" id="KW-0315">Glutamine amidotransferase</keyword>
<name>A0A1H0IBY1_9GAMM</name>
<evidence type="ECO:0000256" key="5">
    <source>
        <dbReference type="ARBA" id="ARBA00022840"/>
    </source>
</evidence>
<evidence type="ECO:0000259" key="11">
    <source>
        <dbReference type="PROSITE" id="PS51278"/>
    </source>
</evidence>
<evidence type="ECO:0000256" key="7">
    <source>
        <dbReference type="ARBA" id="ARBA00048741"/>
    </source>
</evidence>
<dbReference type="GO" id="GO:0006529">
    <property type="term" value="P:asparagine biosynthetic process"/>
    <property type="evidence" value="ECO:0007669"/>
    <property type="project" value="UniProtKB-KW"/>
</dbReference>
<dbReference type="Pfam" id="PF13522">
    <property type="entry name" value="GATase_6"/>
    <property type="match status" value="1"/>
</dbReference>
<comment type="similarity">
    <text evidence="2">Belongs to the asparagine synthetase family.</text>
</comment>
<dbReference type="Pfam" id="PF00733">
    <property type="entry name" value="Asn_synthase"/>
    <property type="match status" value="1"/>
</dbReference>
<sequence>MCGIVGFWHRDSVALDSVITRMCERIDHRGPDDTGYWIDQSSGLALGHTRLSILDLSSAGHQPMLSACDRYTLVYNGEIYNHLTLRAQLQVEESDHTWRGHSDTETLLACIAAWGIEQTLKAAVGMFSIALWDKQEQVLTLARDRMGEKPLYWGWCDDVLLFGSELKALKAHPAFKSEIDRNALTLFLRHCYIPAPYSIYKGIQKLLPGHFIRIPLSGHSTASKALEAVPYWRLNDAVECGLSNPFTGSPESAVDELESQLTASIGDQMLSDVPLGAFLSGGVDSSTIVALMQAQSKRPVRTFTIGFDKGGYNEAVHAKAVAKHLGTDHSELYVSSDDALAVIPKLSSMYCEPFGDSSQIPTYLVSQMAKQHVTVSLSGDGGDELFGGYNRYMAAYKVWYPVQHLPLFARRAVAGLLRSLPSTTWDRLFDWASPVLPKSLQLSIPGEKARKLADVLALSNGHDFYRQLTSHWTDPSSVVIGSTEPNTLITNSDSWPVTDCLEHAMMAMDAQTYMAEDILTKVDRAAMASSLETRVPMLDHRLVEMAWRMPIDFKIRDGQGKWLLRQVLYRHVPKELIERPKMGFGVPLDSWLRGPLKDWAEELLNERRLQMEGFFHPEPIRKMWAEHLSGKHNWQYHLWNVLMFQAWLEEQ</sequence>
<evidence type="ECO:0000256" key="4">
    <source>
        <dbReference type="ARBA" id="ARBA00022741"/>
    </source>
</evidence>
<dbReference type="PANTHER" id="PTHR43284:SF1">
    <property type="entry name" value="ASPARAGINE SYNTHETASE"/>
    <property type="match status" value="1"/>
</dbReference>
<evidence type="ECO:0000256" key="6">
    <source>
        <dbReference type="ARBA" id="ARBA00022962"/>
    </source>
</evidence>
<dbReference type="GO" id="GO:0004066">
    <property type="term" value="F:asparagine synthase (glutamine-hydrolyzing) activity"/>
    <property type="evidence" value="ECO:0007669"/>
    <property type="project" value="UniProtKB-EC"/>
</dbReference>
<dbReference type="SUPFAM" id="SSF52402">
    <property type="entry name" value="Adenine nucleotide alpha hydrolases-like"/>
    <property type="match status" value="1"/>
</dbReference>
<evidence type="ECO:0000313" key="12">
    <source>
        <dbReference type="EMBL" id="SDO28760.1"/>
    </source>
</evidence>
<keyword evidence="4 9" id="KW-0547">Nucleotide-binding</keyword>
<dbReference type="InterPro" id="IPR006426">
    <property type="entry name" value="Asn_synth_AEB"/>
</dbReference>
<reference evidence="13" key="1">
    <citation type="submission" date="2016-10" db="EMBL/GenBank/DDBJ databases">
        <authorList>
            <person name="Varghese N."/>
            <person name="Submissions S."/>
        </authorList>
    </citation>
    <scope>NUCLEOTIDE SEQUENCE [LARGE SCALE GENOMIC DNA]</scope>
    <source>
        <strain evidence="13">CGMCC 1.6494</strain>
    </source>
</reference>
<dbReference type="PROSITE" id="PS51278">
    <property type="entry name" value="GATASE_TYPE_2"/>
    <property type="match status" value="1"/>
</dbReference>
<dbReference type="Gene3D" id="3.40.50.620">
    <property type="entry name" value="HUPs"/>
    <property type="match status" value="1"/>
</dbReference>
<evidence type="ECO:0000256" key="8">
    <source>
        <dbReference type="PIRSR" id="PIRSR001589-1"/>
    </source>
</evidence>
<dbReference type="AlphaFoldDB" id="A0A1H0IBY1"/>
<evidence type="ECO:0000256" key="2">
    <source>
        <dbReference type="ARBA" id="ARBA00005752"/>
    </source>
</evidence>
<dbReference type="CDD" id="cd00712">
    <property type="entry name" value="AsnB"/>
    <property type="match status" value="1"/>
</dbReference>
<dbReference type="InterPro" id="IPR001962">
    <property type="entry name" value="Asn_synthase"/>
</dbReference>
<dbReference type="Proteomes" id="UP000199677">
    <property type="component" value="Unassembled WGS sequence"/>
</dbReference>
<feature type="site" description="Important for beta-aspartyl-AMP intermediate formation" evidence="10">
    <location>
        <position position="380"/>
    </location>
</feature>
<feature type="active site" description="For GATase activity" evidence="8">
    <location>
        <position position="2"/>
    </location>
</feature>
<dbReference type="NCBIfam" id="TIGR01536">
    <property type="entry name" value="asn_synth_AEB"/>
    <property type="match status" value="1"/>
</dbReference>
<comment type="catalytic activity">
    <reaction evidence="7">
        <text>L-aspartate + L-glutamine + ATP + H2O = L-asparagine + L-glutamate + AMP + diphosphate + H(+)</text>
        <dbReference type="Rhea" id="RHEA:12228"/>
        <dbReference type="ChEBI" id="CHEBI:15377"/>
        <dbReference type="ChEBI" id="CHEBI:15378"/>
        <dbReference type="ChEBI" id="CHEBI:29985"/>
        <dbReference type="ChEBI" id="CHEBI:29991"/>
        <dbReference type="ChEBI" id="CHEBI:30616"/>
        <dbReference type="ChEBI" id="CHEBI:33019"/>
        <dbReference type="ChEBI" id="CHEBI:58048"/>
        <dbReference type="ChEBI" id="CHEBI:58359"/>
        <dbReference type="ChEBI" id="CHEBI:456215"/>
        <dbReference type="EC" id="6.3.5.4"/>
    </reaction>
</comment>
<dbReference type="PIRSF" id="PIRSF001589">
    <property type="entry name" value="Asn_synthetase_glu-h"/>
    <property type="match status" value="1"/>
</dbReference>
<evidence type="ECO:0000256" key="1">
    <source>
        <dbReference type="ARBA" id="ARBA00005187"/>
    </source>
</evidence>
<dbReference type="InterPro" id="IPR014729">
    <property type="entry name" value="Rossmann-like_a/b/a_fold"/>
</dbReference>
<dbReference type="EC" id="6.3.5.4" evidence="3"/>
<feature type="binding site" evidence="9">
    <location>
        <begin position="378"/>
        <end position="379"/>
    </location>
    <ligand>
        <name>ATP</name>
        <dbReference type="ChEBI" id="CHEBI:30616"/>
    </ligand>
</feature>
<organism evidence="12 13">
    <name type="scientific">Vreelandella arcis</name>
    <dbReference type="NCBI Taxonomy" id="416873"/>
    <lineage>
        <taxon>Bacteria</taxon>
        <taxon>Pseudomonadati</taxon>
        <taxon>Pseudomonadota</taxon>
        <taxon>Gammaproteobacteria</taxon>
        <taxon>Oceanospirillales</taxon>
        <taxon>Halomonadaceae</taxon>
        <taxon>Vreelandella</taxon>
    </lineage>
</organism>
<dbReference type="PANTHER" id="PTHR43284">
    <property type="entry name" value="ASPARAGINE SYNTHETASE (GLUTAMINE-HYDROLYZING)"/>
    <property type="match status" value="1"/>
</dbReference>
<dbReference type="CDD" id="cd01991">
    <property type="entry name" value="Asn_synthase_B_C"/>
    <property type="match status" value="1"/>
</dbReference>
<dbReference type="RefSeq" id="WP_089707862.1">
    <property type="nucleotide sequence ID" value="NZ_FNII01000019.1"/>
</dbReference>
<dbReference type="EMBL" id="FNII01000019">
    <property type="protein sequence ID" value="SDO28760.1"/>
    <property type="molecule type" value="Genomic_DNA"/>
</dbReference>
<feature type="domain" description="Glutamine amidotransferase type-2" evidence="11">
    <location>
        <begin position="2"/>
        <end position="217"/>
    </location>
</feature>
<gene>
    <name evidence="12" type="ORF">SAMN04487951_11934</name>
</gene>
<dbReference type="GO" id="GO:0005524">
    <property type="term" value="F:ATP binding"/>
    <property type="evidence" value="ECO:0007669"/>
    <property type="project" value="UniProtKB-KW"/>
</dbReference>
<feature type="binding site" evidence="9">
    <location>
        <position position="103"/>
    </location>
    <ligand>
        <name>L-glutamine</name>
        <dbReference type="ChEBI" id="CHEBI:58359"/>
    </ligand>
</feature>
<evidence type="ECO:0000313" key="13">
    <source>
        <dbReference type="Proteomes" id="UP000199677"/>
    </source>
</evidence>
<keyword evidence="13" id="KW-1185">Reference proteome</keyword>
<dbReference type="GO" id="GO:0005829">
    <property type="term" value="C:cytosol"/>
    <property type="evidence" value="ECO:0007669"/>
    <property type="project" value="TreeGrafter"/>
</dbReference>
<evidence type="ECO:0000256" key="9">
    <source>
        <dbReference type="PIRSR" id="PIRSR001589-2"/>
    </source>
</evidence>
<keyword evidence="8" id="KW-0061">Asparagine biosynthesis</keyword>
<keyword evidence="8" id="KW-0028">Amino-acid biosynthesis</keyword>